<name>H2ANU2_KAZAF</name>
<evidence type="ECO:0000313" key="3">
    <source>
        <dbReference type="EMBL" id="CCF56042.1"/>
    </source>
</evidence>
<dbReference type="CDD" id="cd00170">
    <property type="entry name" value="SEC14"/>
    <property type="match status" value="1"/>
</dbReference>
<dbReference type="InterPro" id="IPR011074">
    <property type="entry name" value="CRAL/TRIO_N_dom"/>
</dbReference>
<proteinExistence type="predicted"/>
<reference evidence="3 4" key="1">
    <citation type="journal article" date="2011" name="Proc. Natl. Acad. Sci. U.S.A.">
        <title>Evolutionary erosion of yeast sex chromosomes by mating-type switching accidents.</title>
        <authorList>
            <person name="Gordon J.L."/>
            <person name="Armisen D."/>
            <person name="Proux-Wera E."/>
            <person name="Oheigeartaigh S.S."/>
            <person name="Byrne K.P."/>
            <person name="Wolfe K.H."/>
        </authorList>
    </citation>
    <scope>NUCLEOTIDE SEQUENCE [LARGE SCALE GENOMIC DNA]</scope>
    <source>
        <strain evidence="4">ATCC 22294 / BCRC 22015 / CBS 2517 / CECT 1963 / NBRC 1671 / NRRL Y-8276</strain>
    </source>
</reference>
<dbReference type="PROSITE" id="PS50191">
    <property type="entry name" value="CRAL_TRIO"/>
    <property type="match status" value="1"/>
</dbReference>
<dbReference type="GO" id="GO:0045717">
    <property type="term" value="P:negative regulation of fatty acid biosynthetic process"/>
    <property type="evidence" value="ECO:0007669"/>
    <property type="project" value="EnsemblFungi"/>
</dbReference>
<evidence type="ECO:0000259" key="2">
    <source>
        <dbReference type="PROSITE" id="PS50191"/>
    </source>
</evidence>
<dbReference type="Pfam" id="PF00650">
    <property type="entry name" value="CRAL_TRIO"/>
    <property type="match status" value="1"/>
</dbReference>
<evidence type="ECO:0000313" key="4">
    <source>
        <dbReference type="Proteomes" id="UP000005220"/>
    </source>
</evidence>
<dbReference type="PANTHER" id="PTHR46590">
    <property type="entry name" value="PHOSPHATIDYLINOSITOL TRANSFER PROTEIN CSR1-RELATED"/>
    <property type="match status" value="1"/>
</dbReference>
<dbReference type="GO" id="GO:0005829">
    <property type="term" value="C:cytosol"/>
    <property type="evidence" value="ECO:0007669"/>
    <property type="project" value="EnsemblFungi"/>
</dbReference>
<dbReference type="Proteomes" id="UP000005220">
    <property type="component" value="Chromosome 1"/>
</dbReference>
<dbReference type="SUPFAM" id="SSF46938">
    <property type="entry name" value="CRAL/TRIO N-terminal domain"/>
    <property type="match status" value="1"/>
</dbReference>
<dbReference type="EMBL" id="HE650821">
    <property type="protein sequence ID" value="CCF56042.1"/>
    <property type="molecule type" value="Genomic_DNA"/>
</dbReference>
<dbReference type="InParanoid" id="H2ANU2"/>
<dbReference type="InterPro" id="IPR036273">
    <property type="entry name" value="CRAL/TRIO_N_dom_sf"/>
</dbReference>
<dbReference type="Pfam" id="PF03765">
    <property type="entry name" value="CRAL_TRIO_N"/>
    <property type="match status" value="1"/>
</dbReference>
<dbReference type="Gene3D" id="3.40.525.10">
    <property type="entry name" value="CRAL-TRIO lipid binding domain"/>
    <property type="match status" value="1"/>
</dbReference>
<dbReference type="GO" id="GO:0005811">
    <property type="term" value="C:lipid droplet"/>
    <property type="evidence" value="ECO:0007669"/>
    <property type="project" value="EnsemblFungi"/>
</dbReference>
<dbReference type="PANTHER" id="PTHR46590:SF1">
    <property type="entry name" value="PHOSPHATIDYLINOSITOL TRANSFER PROTEIN CSR1"/>
    <property type="match status" value="1"/>
</dbReference>
<dbReference type="GO" id="GO:0008526">
    <property type="term" value="F:phosphatidylinositol transfer activity"/>
    <property type="evidence" value="ECO:0007669"/>
    <property type="project" value="EnsemblFungi"/>
</dbReference>
<feature type="domain" description="CRAL-TRIO" evidence="2">
    <location>
        <begin position="169"/>
        <end position="326"/>
    </location>
</feature>
<dbReference type="FunCoup" id="H2ANU2">
    <property type="interactions" value="228"/>
</dbReference>
<sequence>MDGGQLQQTPNYNDITKEKERALKQVWTYLLHSWNVEVDGTKAFKEEEKEKRVDDNKKKSSSIFGRWSSSSTQLQKDDSDNSTAGKYCKGMVHPSMAELDSTHSENEFWNMLRVDHPDSMIYRFSRARKYDSSKATRMLAHTLKFREKHQLNALLNGGEYSAFKDGGKEPGLIKNLELQKAIIFGYDVQNRPYIIVRPRYHYSSDQTEAELEKFALLVIELSRLFMKLDSISILFDLTGFSLSNMDYAPVKFLITCFEAHYPECLGHLYIHKAPWLFNPVWNIIKNWLDPVVASKIVFTKNINELSKYINTEQLPRYLDGEKEFDFENYIAPDGSFDSKLNDLTTRDNVITKRKQIIEEYKLLTVQWIESENDESSKRFWQERITLGEKLYQNYSELDPYIRSRSTYDINGSLKV</sequence>
<feature type="compositionally biased region" description="Low complexity" evidence="1">
    <location>
        <begin position="61"/>
        <end position="71"/>
    </location>
</feature>
<dbReference type="eggNOG" id="KOG1470">
    <property type="taxonomic scope" value="Eukaryota"/>
</dbReference>
<gene>
    <name evidence="3" type="primary">KAFR0A06070</name>
    <name evidence="3" type="ORF">KAFR_0A06070</name>
</gene>
<organism evidence="3 4">
    <name type="scientific">Kazachstania africana (strain ATCC 22294 / BCRC 22015 / CBS 2517 / CECT 1963 / NBRC 1671 / NRRL Y-8276)</name>
    <name type="common">Yeast</name>
    <name type="synonym">Kluyveromyces africanus</name>
    <dbReference type="NCBI Taxonomy" id="1071382"/>
    <lineage>
        <taxon>Eukaryota</taxon>
        <taxon>Fungi</taxon>
        <taxon>Dikarya</taxon>
        <taxon>Ascomycota</taxon>
        <taxon>Saccharomycotina</taxon>
        <taxon>Saccharomycetes</taxon>
        <taxon>Saccharomycetales</taxon>
        <taxon>Saccharomycetaceae</taxon>
        <taxon>Kazachstania</taxon>
    </lineage>
</organism>
<dbReference type="HOGENOM" id="CLU_016665_2_0_1"/>
<dbReference type="InterPro" id="IPR052432">
    <property type="entry name" value="PITP/CRAL-TRIO"/>
</dbReference>
<dbReference type="OrthoDB" id="43460at2759"/>
<dbReference type="AlphaFoldDB" id="H2ANU2"/>
<evidence type="ECO:0000256" key="1">
    <source>
        <dbReference type="SAM" id="MobiDB-lite"/>
    </source>
</evidence>
<dbReference type="GO" id="GO:0005768">
    <property type="term" value="C:endosome"/>
    <property type="evidence" value="ECO:0007669"/>
    <property type="project" value="EnsemblFungi"/>
</dbReference>
<dbReference type="GeneID" id="13886538"/>
<dbReference type="RefSeq" id="XP_003955177.1">
    <property type="nucleotide sequence ID" value="XM_003955128.1"/>
</dbReference>
<dbReference type="GO" id="GO:1901352">
    <property type="term" value="P:negative regulation of phosphatidylglycerol biosynthetic process"/>
    <property type="evidence" value="ECO:0007669"/>
    <property type="project" value="EnsemblFungi"/>
</dbReference>
<dbReference type="SUPFAM" id="SSF52087">
    <property type="entry name" value="CRAL/TRIO domain"/>
    <property type="match status" value="1"/>
</dbReference>
<protein>
    <recommendedName>
        <fullName evidence="2">CRAL-TRIO domain-containing protein</fullName>
    </recommendedName>
</protein>
<dbReference type="GO" id="GO:2001247">
    <property type="term" value="P:positive regulation of phosphatidylcholine biosynthetic process"/>
    <property type="evidence" value="ECO:0007669"/>
    <property type="project" value="EnsemblFungi"/>
</dbReference>
<dbReference type="InterPro" id="IPR036865">
    <property type="entry name" value="CRAL-TRIO_dom_sf"/>
</dbReference>
<dbReference type="InterPro" id="IPR001251">
    <property type="entry name" value="CRAL-TRIO_dom"/>
</dbReference>
<dbReference type="GO" id="GO:0046488">
    <property type="term" value="P:phosphatidylinositol metabolic process"/>
    <property type="evidence" value="ECO:0007669"/>
    <property type="project" value="EnsemblFungi"/>
</dbReference>
<dbReference type="GO" id="GO:0043001">
    <property type="term" value="P:Golgi to plasma membrane protein transport"/>
    <property type="evidence" value="ECO:0007669"/>
    <property type="project" value="EnsemblFungi"/>
</dbReference>
<dbReference type="KEGG" id="kaf:KAFR_0A06070"/>
<accession>H2ANU2</accession>
<feature type="compositionally biased region" description="Basic and acidic residues" evidence="1">
    <location>
        <begin position="46"/>
        <end position="58"/>
    </location>
</feature>
<dbReference type="SMART" id="SM00516">
    <property type="entry name" value="SEC14"/>
    <property type="match status" value="1"/>
</dbReference>
<keyword evidence="4" id="KW-1185">Reference proteome</keyword>
<feature type="region of interest" description="Disordered" evidence="1">
    <location>
        <begin position="46"/>
        <end position="86"/>
    </location>
</feature>